<keyword evidence="3" id="KW-1185">Reference proteome</keyword>
<feature type="domain" description="DUF397" evidence="1">
    <location>
        <begin position="8"/>
        <end position="63"/>
    </location>
</feature>
<dbReference type="EMBL" id="PYBW01000005">
    <property type="protein sequence ID" value="PYC88253.1"/>
    <property type="molecule type" value="Genomic_DNA"/>
</dbReference>
<dbReference type="InterPro" id="IPR007278">
    <property type="entry name" value="DUF397"/>
</dbReference>
<gene>
    <name evidence="2" type="ORF">C7C46_00980</name>
</gene>
<evidence type="ECO:0000259" key="1">
    <source>
        <dbReference type="Pfam" id="PF04149"/>
    </source>
</evidence>
<comment type="caution">
    <text evidence="2">The sequence shown here is derived from an EMBL/GenBank/DDBJ whole genome shotgun (WGS) entry which is preliminary data.</text>
</comment>
<dbReference type="Proteomes" id="UP000248039">
    <property type="component" value="Unassembled WGS sequence"/>
</dbReference>
<protein>
    <submittedName>
        <fullName evidence="2">DUF397 domain-containing protein</fullName>
    </submittedName>
</protein>
<organism evidence="2 3">
    <name type="scientific">Streptomyces tateyamensis</name>
    <dbReference type="NCBI Taxonomy" id="565073"/>
    <lineage>
        <taxon>Bacteria</taxon>
        <taxon>Bacillati</taxon>
        <taxon>Actinomycetota</taxon>
        <taxon>Actinomycetes</taxon>
        <taxon>Kitasatosporales</taxon>
        <taxon>Streptomycetaceae</taxon>
        <taxon>Streptomyces</taxon>
    </lineage>
</organism>
<name>A0A2V4PB59_9ACTN</name>
<sequence length="70" mass="7173">MIEVTGVVWVKSSYSQSGGACVEWAPSEAARLGVVPVRDSTDPEGGALAFGRGAWQAFVAGVQAGEFGTN</sequence>
<dbReference type="AlphaFoldDB" id="A0A2V4PB59"/>
<proteinExistence type="predicted"/>
<evidence type="ECO:0000313" key="2">
    <source>
        <dbReference type="EMBL" id="PYC88253.1"/>
    </source>
</evidence>
<accession>A0A2V4PB59</accession>
<dbReference type="Pfam" id="PF04149">
    <property type="entry name" value="DUF397"/>
    <property type="match status" value="1"/>
</dbReference>
<dbReference type="OrthoDB" id="4570646at2"/>
<dbReference type="RefSeq" id="WP_110664603.1">
    <property type="nucleotide sequence ID" value="NZ_PYBW01000005.1"/>
</dbReference>
<reference evidence="2 3" key="1">
    <citation type="submission" date="2018-03" db="EMBL/GenBank/DDBJ databases">
        <title>Bioinformatic expansion and discovery of thiopeptide antibiotics.</title>
        <authorList>
            <person name="Schwalen C.J."/>
            <person name="Hudson G.A."/>
            <person name="Mitchell D.A."/>
        </authorList>
    </citation>
    <scope>NUCLEOTIDE SEQUENCE [LARGE SCALE GENOMIC DNA]</scope>
    <source>
        <strain evidence="2 3">ATCC 21389</strain>
    </source>
</reference>
<evidence type="ECO:0000313" key="3">
    <source>
        <dbReference type="Proteomes" id="UP000248039"/>
    </source>
</evidence>